<sequence length="108" mass="12076">MVDRSCGLFKTSGLSISLSGISAEEFEENRENRGENRLKRCGSKENGEAVDGLNKASDGFIFSLTWWQWSLLFELGIQRELADSETIILIPDPSPGELLLLTWNQPSK</sequence>
<dbReference type="WBParaSite" id="jg26404">
    <property type="protein sequence ID" value="jg26404"/>
    <property type="gene ID" value="jg26404"/>
</dbReference>
<proteinExistence type="predicted"/>
<dbReference type="AlphaFoldDB" id="A0A915E4J4"/>
<organism evidence="1 2">
    <name type="scientific">Ditylenchus dipsaci</name>
    <dbReference type="NCBI Taxonomy" id="166011"/>
    <lineage>
        <taxon>Eukaryota</taxon>
        <taxon>Metazoa</taxon>
        <taxon>Ecdysozoa</taxon>
        <taxon>Nematoda</taxon>
        <taxon>Chromadorea</taxon>
        <taxon>Rhabditida</taxon>
        <taxon>Tylenchina</taxon>
        <taxon>Tylenchomorpha</taxon>
        <taxon>Sphaerularioidea</taxon>
        <taxon>Anguinidae</taxon>
        <taxon>Anguininae</taxon>
        <taxon>Ditylenchus</taxon>
    </lineage>
</organism>
<keyword evidence="1" id="KW-1185">Reference proteome</keyword>
<reference evidence="2" key="1">
    <citation type="submission" date="2022-11" db="UniProtKB">
        <authorList>
            <consortium name="WormBaseParasite"/>
        </authorList>
    </citation>
    <scope>IDENTIFICATION</scope>
</reference>
<accession>A0A915E4J4</accession>
<dbReference type="Proteomes" id="UP000887574">
    <property type="component" value="Unplaced"/>
</dbReference>
<protein>
    <submittedName>
        <fullName evidence="2">Uncharacterized protein</fullName>
    </submittedName>
</protein>
<evidence type="ECO:0000313" key="1">
    <source>
        <dbReference type="Proteomes" id="UP000887574"/>
    </source>
</evidence>
<name>A0A915E4J4_9BILA</name>
<evidence type="ECO:0000313" key="2">
    <source>
        <dbReference type="WBParaSite" id="jg26404"/>
    </source>
</evidence>